<proteinExistence type="predicted"/>
<dbReference type="EMBL" id="CAJVPQ010002228">
    <property type="protein sequence ID" value="CAG8588498.1"/>
    <property type="molecule type" value="Genomic_DNA"/>
</dbReference>
<feature type="region of interest" description="Disordered" evidence="1">
    <location>
        <begin position="288"/>
        <end position="313"/>
    </location>
</feature>
<feature type="compositionally biased region" description="Basic and acidic residues" evidence="1">
    <location>
        <begin position="300"/>
        <end position="313"/>
    </location>
</feature>
<gene>
    <name evidence="2" type="ORF">FCALED_LOCUS7966</name>
</gene>
<accession>A0A9N9C438</accession>
<evidence type="ECO:0000256" key="1">
    <source>
        <dbReference type="SAM" id="MobiDB-lite"/>
    </source>
</evidence>
<feature type="region of interest" description="Disordered" evidence="1">
    <location>
        <begin position="1"/>
        <end position="36"/>
    </location>
</feature>
<sequence length="313" mass="35709">MPCERANERSRGGRFTSSKDGRSVSIRGSVHSQDPSDISVVITHQSANQITDATVANTNQVRNQSAVDNQDKGFKSVNNNQDIRESSFIMNDIEESYSINKKSCVDDVNDFVDDHPDTHQNINNSIKDLNPNIPQSGKPLNNKPKFILCYKPSILFLRSRNLMQDAIDALVKSITPGFSNTSRMITFLKTKLNAYNVDYRSRLNSESRAYTEDYIKNNSVDVFRYFIAAAIRIHIINVFKCNNDPHFTNASALNKVKLLNYITCELQLPHNNSTNLANEIDANLLNDSSNKQRHGRKCRRENGREYNRNFRRK</sequence>
<evidence type="ECO:0000313" key="3">
    <source>
        <dbReference type="Proteomes" id="UP000789570"/>
    </source>
</evidence>
<reference evidence="2" key="1">
    <citation type="submission" date="2021-06" db="EMBL/GenBank/DDBJ databases">
        <authorList>
            <person name="Kallberg Y."/>
            <person name="Tangrot J."/>
            <person name="Rosling A."/>
        </authorList>
    </citation>
    <scope>NUCLEOTIDE SEQUENCE</scope>
    <source>
        <strain evidence="2">UK204</strain>
    </source>
</reference>
<keyword evidence="3" id="KW-1185">Reference proteome</keyword>
<protein>
    <submittedName>
        <fullName evidence="2">12222_t:CDS:1</fullName>
    </submittedName>
</protein>
<dbReference type="AlphaFoldDB" id="A0A9N9C438"/>
<evidence type="ECO:0000313" key="2">
    <source>
        <dbReference type="EMBL" id="CAG8588498.1"/>
    </source>
</evidence>
<comment type="caution">
    <text evidence="2">The sequence shown here is derived from an EMBL/GenBank/DDBJ whole genome shotgun (WGS) entry which is preliminary data.</text>
</comment>
<dbReference type="Proteomes" id="UP000789570">
    <property type="component" value="Unassembled WGS sequence"/>
</dbReference>
<feature type="compositionally biased region" description="Basic and acidic residues" evidence="1">
    <location>
        <begin position="1"/>
        <end position="22"/>
    </location>
</feature>
<name>A0A9N9C438_9GLOM</name>
<organism evidence="2 3">
    <name type="scientific">Funneliformis caledonium</name>
    <dbReference type="NCBI Taxonomy" id="1117310"/>
    <lineage>
        <taxon>Eukaryota</taxon>
        <taxon>Fungi</taxon>
        <taxon>Fungi incertae sedis</taxon>
        <taxon>Mucoromycota</taxon>
        <taxon>Glomeromycotina</taxon>
        <taxon>Glomeromycetes</taxon>
        <taxon>Glomerales</taxon>
        <taxon>Glomeraceae</taxon>
        <taxon>Funneliformis</taxon>
    </lineage>
</organism>